<protein>
    <recommendedName>
        <fullName evidence="12">Phosphatidylinositol N-acetylglucosaminyltransferase subunit C</fullName>
    </recommendedName>
</protein>
<evidence type="ECO:0000313" key="11">
    <source>
        <dbReference type="Proteomes" id="UP000287033"/>
    </source>
</evidence>
<dbReference type="Pfam" id="PF06432">
    <property type="entry name" value="GPI2"/>
    <property type="match status" value="1"/>
</dbReference>
<evidence type="ECO:0000256" key="6">
    <source>
        <dbReference type="ARBA" id="ARBA00022989"/>
    </source>
</evidence>
<dbReference type="OMA" id="STSYHAF"/>
<keyword evidence="5 9" id="KW-0812">Transmembrane</keyword>
<dbReference type="InterPro" id="IPR009450">
    <property type="entry name" value="Plno_GlcNAc_GPI2"/>
</dbReference>
<evidence type="ECO:0000256" key="7">
    <source>
        <dbReference type="ARBA" id="ARBA00023136"/>
    </source>
</evidence>
<comment type="similarity">
    <text evidence="3">Belongs to the PIGC family.</text>
</comment>
<dbReference type="AlphaFoldDB" id="A0A401T4M2"/>
<dbReference type="GO" id="GO:0006506">
    <property type="term" value="P:GPI anchor biosynthetic process"/>
    <property type="evidence" value="ECO:0007669"/>
    <property type="project" value="UniProtKB-UniPathway"/>
</dbReference>
<dbReference type="Proteomes" id="UP000287033">
    <property type="component" value="Unassembled WGS sequence"/>
</dbReference>
<dbReference type="OrthoDB" id="196709at2759"/>
<evidence type="ECO:0008006" key="12">
    <source>
        <dbReference type="Google" id="ProtNLM"/>
    </source>
</evidence>
<dbReference type="GO" id="GO:0000506">
    <property type="term" value="C:glycosylphosphatidylinositol-N-acetylglucosaminyltransferase (GPI-GnT) complex"/>
    <property type="evidence" value="ECO:0007669"/>
    <property type="project" value="TreeGrafter"/>
</dbReference>
<dbReference type="UniPathway" id="UPA00196"/>
<evidence type="ECO:0000256" key="5">
    <source>
        <dbReference type="ARBA" id="ARBA00022692"/>
    </source>
</evidence>
<evidence type="ECO:0000256" key="2">
    <source>
        <dbReference type="ARBA" id="ARBA00004687"/>
    </source>
</evidence>
<evidence type="ECO:0000256" key="9">
    <source>
        <dbReference type="SAM" id="Phobius"/>
    </source>
</evidence>
<feature type="transmembrane region" description="Helical" evidence="9">
    <location>
        <begin position="241"/>
        <end position="259"/>
    </location>
</feature>
<feature type="transmembrane region" description="Helical" evidence="9">
    <location>
        <begin position="98"/>
        <end position="116"/>
    </location>
</feature>
<organism evidence="10 11">
    <name type="scientific">Chiloscyllium punctatum</name>
    <name type="common">Brownbanded bambooshark</name>
    <name type="synonym">Hemiscyllium punctatum</name>
    <dbReference type="NCBI Taxonomy" id="137246"/>
    <lineage>
        <taxon>Eukaryota</taxon>
        <taxon>Metazoa</taxon>
        <taxon>Chordata</taxon>
        <taxon>Craniata</taxon>
        <taxon>Vertebrata</taxon>
        <taxon>Chondrichthyes</taxon>
        <taxon>Elasmobranchii</taxon>
        <taxon>Galeomorphii</taxon>
        <taxon>Galeoidea</taxon>
        <taxon>Orectolobiformes</taxon>
        <taxon>Hemiscylliidae</taxon>
        <taxon>Chiloscyllium</taxon>
    </lineage>
</organism>
<keyword evidence="7 9" id="KW-0472">Membrane</keyword>
<dbReference type="STRING" id="137246.A0A401T4M2"/>
<feature type="transmembrane region" description="Helical" evidence="9">
    <location>
        <begin position="265"/>
        <end position="283"/>
    </location>
</feature>
<comment type="pathway">
    <text evidence="2">Glycolipid biosynthesis; glycosylphosphatidylinositol-anchor biosynthesis.</text>
</comment>
<reference evidence="10 11" key="1">
    <citation type="journal article" date="2018" name="Nat. Ecol. Evol.">
        <title>Shark genomes provide insights into elasmobranch evolution and the origin of vertebrates.</title>
        <authorList>
            <person name="Hara Y"/>
            <person name="Yamaguchi K"/>
            <person name="Onimaru K"/>
            <person name="Kadota M"/>
            <person name="Koyanagi M"/>
            <person name="Keeley SD"/>
            <person name="Tatsumi K"/>
            <person name="Tanaka K"/>
            <person name="Motone F"/>
            <person name="Kageyama Y"/>
            <person name="Nozu R"/>
            <person name="Adachi N"/>
            <person name="Nishimura O"/>
            <person name="Nakagawa R"/>
            <person name="Tanegashima C"/>
            <person name="Kiyatake I"/>
            <person name="Matsumoto R"/>
            <person name="Murakumo K"/>
            <person name="Nishida K"/>
            <person name="Terakita A"/>
            <person name="Kuratani S"/>
            <person name="Sato K"/>
            <person name="Hyodo S Kuraku.S."/>
        </authorList>
    </citation>
    <scope>NUCLEOTIDE SEQUENCE [LARGE SCALE GENOMIC DNA]</scope>
</reference>
<evidence type="ECO:0000256" key="3">
    <source>
        <dbReference type="ARBA" id="ARBA00008321"/>
    </source>
</evidence>
<evidence type="ECO:0000256" key="8">
    <source>
        <dbReference type="SAM" id="MobiDB-lite"/>
    </source>
</evidence>
<comment type="subcellular location">
    <subcellularLocation>
        <location evidence="1">Membrane</location>
        <topology evidence="1">Multi-pass membrane protein</topology>
    </subcellularLocation>
</comment>
<keyword evidence="11" id="KW-1185">Reference proteome</keyword>
<feature type="transmembrane region" description="Helical" evidence="9">
    <location>
        <begin position="184"/>
        <end position="206"/>
    </location>
</feature>
<gene>
    <name evidence="10" type="ORF">chiPu_0016048</name>
</gene>
<accession>A0A401T4M2</accession>
<name>A0A401T4M2_CHIPU</name>
<dbReference type="PANTHER" id="PTHR12982:SF0">
    <property type="entry name" value="PHOSPHATIDYLINOSITOL N-ACETYLGLUCOSAMINYLTRANSFERASE SUBUNIT C"/>
    <property type="match status" value="1"/>
</dbReference>
<feature type="transmembrane region" description="Helical" evidence="9">
    <location>
        <begin position="61"/>
        <end position="86"/>
    </location>
</feature>
<feature type="transmembrane region" description="Helical" evidence="9">
    <location>
        <begin position="212"/>
        <end position="229"/>
    </location>
</feature>
<feature type="region of interest" description="Disordered" evidence="8">
    <location>
        <begin position="1"/>
        <end position="20"/>
    </location>
</feature>
<evidence type="ECO:0000256" key="4">
    <source>
        <dbReference type="ARBA" id="ARBA00022502"/>
    </source>
</evidence>
<feature type="transmembrane region" description="Helical" evidence="9">
    <location>
        <begin position="160"/>
        <end position="177"/>
    </location>
</feature>
<proteinExistence type="inferred from homology"/>
<dbReference type="PANTHER" id="PTHR12982">
    <property type="entry name" value="PHOSPHATIDYLINOSITOL GLYCAN, CLASS C"/>
    <property type="match status" value="1"/>
</dbReference>
<sequence length="310" mass="34848">MRAALEQGGAAVSGCRASENRPRPRRWKKVLYERQPFPDNFVDGSFLEELRKNIYVRQYRFWTVVCESSVVIHQLSSVCVFVVLWWYMDQSHLSPHRLFTYSLLLSLFGYLTFDVIDSGAGRNLSGRTRWADLKSTVVFVTFTYGFAPILKTLTESISTDTIYAMSVFMLLGHLIFFDYGANAAIVSSTLSLNMAIFASVCLASRLPSSLHAFVTVTLAIEVFALWPMFQKKLKAITPRCYLVVTLIFTLAAMLGVLTVSLTGAVLFALLLLAVALLCPHYLIKLQSSKDNIHGPWDEAEIKEDLSRFLG</sequence>
<comment type="caution">
    <text evidence="10">The sequence shown here is derived from an EMBL/GenBank/DDBJ whole genome shotgun (WGS) entry which is preliminary data.</text>
</comment>
<evidence type="ECO:0000256" key="1">
    <source>
        <dbReference type="ARBA" id="ARBA00004141"/>
    </source>
</evidence>
<dbReference type="EMBL" id="BEZZ01001016">
    <property type="protein sequence ID" value="GCC37544.1"/>
    <property type="molecule type" value="Genomic_DNA"/>
</dbReference>
<keyword evidence="6 9" id="KW-1133">Transmembrane helix</keyword>
<feature type="transmembrane region" description="Helical" evidence="9">
    <location>
        <begin position="137"/>
        <end position="154"/>
    </location>
</feature>
<evidence type="ECO:0000313" key="10">
    <source>
        <dbReference type="EMBL" id="GCC37544.1"/>
    </source>
</evidence>
<dbReference type="PIRSF" id="PIRSF016104">
    <property type="entry name" value="GPI2"/>
    <property type="match status" value="1"/>
</dbReference>
<keyword evidence="4" id="KW-0337">GPI-anchor biosynthesis</keyword>